<keyword evidence="3" id="KW-1185">Reference proteome</keyword>
<gene>
    <name evidence="2" type="ORF">ODALV1_LOCUS30351</name>
</gene>
<reference evidence="2 3" key="1">
    <citation type="submission" date="2024-08" db="EMBL/GenBank/DDBJ databases">
        <authorList>
            <person name="Cucini C."/>
            <person name="Frati F."/>
        </authorList>
    </citation>
    <scope>NUCLEOTIDE SEQUENCE [LARGE SCALE GENOMIC DNA]</scope>
</reference>
<evidence type="ECO:0000313" key="2">
    <source>
        <dbReference type="EMBL" id="CAL8144957.1"/>
    </source>
</evidence>
<sequence>MKPIKKGNVQQNNASHFSSKRCCCSLIALESHKNTRGGIGIVAFEKGLACIKRDILNSVFKKQKNNVIKSKQKKPSTVQKANSIRKSLKTRVTRIDRKSFQSKKGKLHSKSNSKTKKRAISTKEMCASRVNSKRRSTLGTKTLCNSKLRSTKRQKSVSSPRSKIIRIRPKRVKFSGKAA</sequence>
<feature type="compositionally biased region" description="Basic residues" evidence="1">
    <location>
        <begin position="100"/>
        <end position="120"/>
    </location>
</feature>
<dbReference type="EMBL" id="CAXLJM020000161">
    <property type="protein sequence ID" value="CAL8144957.1"/>
    <property type="molecule type" value="Genomic_DNA"/>
</dbReference>
<evidence type="ECO:0000313" key="3">
    <source>
        <dbReference type="Proteomes" id="UP001642540"/>
    </source>
</evidence>
<proteinExistence type="predicted"/>
<protein>
    <submittedName>
        <fullName evidence="2">Uncharacterized protein</fullName>
    </submittedName>
</protein>
<name>A0ABP1S7C1_9HEXA</name>
<accession>A0ABP1S7C1</accession>
<organism evidence="2 3">
    <name type="scientific">Orchesella dallaii</name>
    <dbReference type="NCBI Taxonomy" id="48710"/>
    <lineage>
        <taxon>Eukaryota</taxon>
        <taxon>Metazoa</taxon>
        <taxon>Ecdysozoa</taxon>
        <taxon>Arthropoda</taxon>
        <taxon>Hexapoda</taxon>
        <taxon>Collembola</taxon>
        <taxon>Entomobryomorpha</taxon>
        <taxon>Entomobryoidea</taxon>
        <taxon>Orchesellidae</taxon>
        <taxon>Orchesellinae</taxon>
        <taxon>Orchesella</taxon>
    </lineage>
</organism>
<feature type="region of interest" description="Disordered" evidence="1">
    <location>
        <begin position="96"/>
        <end position="140"/>
    </location>
</feature>
<dbReference type="Proteomes" id="UP001642540">
    <property type="component" value="Unassembled WGS sequence"/>
</dbReference>
<comment type="caution">
    <text evidence="2">The sequence shown here is derived from an EMBL/GenBank/DDBJ whole genome shotgun (WGS) entry which is preliminary data.</text>
</comment>
<evidence type="ECO:0000256" key="1">
    <source>
        <dbReference type="SAM" id="MobiDB-lite"/>
    </source>
</evidence>